<sequence>MNRSFPWEGIYMLALTDHAIAAQVSAQNAVARAVNSALDKSSEFRWVWLVLIGILVIAAAVAWIYCRNSGYRGFTGHIEAVKGPWGIKIGVKLGCY</sequence>
<keyword evidence="1" id="KW-1133">Transmembrane helix</keyword>
<name>A0AAU8ETS6_9MICC</name>
<feature type="transmembrane region" description="Helical" evidence="1">
    <location>
        <begin position="46"/>
        <end position="66"/>
    </location>
</feature>
<dbReference type="EMBL" id="CP159279">
    <property type="protein sequence ID" value="XCH13028.1"/>
    <property type="molecule type" value="Genomic_DNA"/>
</dbReference>
<dbReference type="RefSeq" id="WP_353712895.1">
    <property type="nucleotide sequence ID" value="NZ_CP159279.1"/>
</dbReference>
<protein>
    <submittedName>
        <fullName evidence="2">Uncharacterized protein</fullName>
    </submittedName>
</protein>
<gene>
    <name evidence="2" type="ORF">ABRP34_08650</name>
</gene>
<reference evidence="2" key="1">
    <citation type="submission" date="2024-06" db="EMBL/GenBank/DDBJ databases">
        <title>Biodegradation of dimethachlon by Arthrobacter sp. K5: mechanistic insights and ecological implications.</title>
        <authorList>
            <person name="Hu S."/>
            <person name="Lu P."/>
        </authorList>
    </citation>
    <scope>NUCLEOTIDE SEQUENCE</scope>
    <source>
        <strain evidence="2">K5</strain>
    </source>
</reference>
<dbReference type="AlphaFoldDB" id="A0AAU8ETS6"/>
<evidence type="ECO:0000256" key="1">
    <source>
        <dbReference type="SAM" id="Phobius"/>
    </source>
</evidence>
<proteinExistence type="predicted"/>
<evidence type="ECO:0000313" key="2">
    <source>
        <dbReference type="EMBL" id="XCH13028.1"/>
    </source>
</evidence>
<keyword evidence="1" id="KW-0472">Membrane</keyword>
<accession>A0AAU8ETS6</accession>
<keyword evidence="1" id="KW-0812">Transmembrane</keyword>
<organism evidence="2">
    <name type="scientific">Arthrobacter sp. K5</name>
    <dbReference type="NCBI Taxonomy" id="2839623"/>
    <lineage>
        <taxon>Bacteria</taxon>
        <taxon>Bacillati</taxon>
        <taxon>Actinomycetota</taxon>
        <taxon>Actinomycetes</taxon>
        <taxon>Micrococcales</taxon>
        <taxon>Micrococcaceae</taxon>
        <taxon>Arthrobacter</taxon>
    </lineage>
</organism>